<name>A0ABR8AF34_9CYAN</name>
<evidence type="ECO:0000313" key="3">
    <source>
        <dbReference type="Proteomes" id="UP000658514"/>
    </source>
</evidence>
<protein>
    <recommendedName>
        <fullName evidence="4">Circadian oscillating protein COP23</fullName>
    </recommendedName>
</protein>
<dbReference type="InterPro" id="IPR025478">
    <property type="entry name" value="COP23"/>
</dbReference>
<organism evidence="2 3">
    <name type="scientific">Calothrix parietina FACHB-288</name>
    <dbReference type="NCBI Taxonomy" id="2692896"/>
    <lineage>
        <taxon>Bacteria</taxon>
        <taxon>Bacillati</taxon>
        <taxon>Cyanobacteriota</taxon>
        <taxon>Cyanophyceae</taxon>
        <taxon>Nostocales</taxon>
        <taxon>Calotrichaceae</taxon>
        <taxon>Calothrix</taxon>
    </lineage>
</organism>
<reference evidence="2 3" key="1">
    <citation type="journal article" date="2020" name="ISME J.">
        <title>Comparative genomics reveals insights into cyanobacterial evolution and habitat adaptation.</title>
        <authorList>
            <person name="Chen M.Y."/>
            <person name="Teng W.K."/>
            <person name="Zhao L."/>
            <person name="Hu C.X."/>
            <person name="Zhou Y.K."/>
            <person name="Han B.P."/>
            <person name="Song L.R."/>
            <person name="Shu W.S."/>
        </authorList>
    </citation>
    <scope>NUCLEOTIDE SEQUENCE [LARGE SCALE GENOMIC DNA]</scope>
    <source>
        <strain evidence="2 3">FACHB-288</strain>
    </source>
</reference>
<dbReference type="Proteomes" id="UP000658514">
    <property type="component" value="Unassembled WGS sequence"/>
</dbReference>
<dbReference type="RefSeq" id="WP_190543273.1">
    <property type="nucleotide sequence ID" value="NZ_CAWPNO010000064.1"/>
</dbReference>
<feature type="region of interest" description="Disordered" evidence="1">
    <location>
        <begin position="159"/>
        <end position="197"/>
    </location>
</feature>
<evidence type="ECO:0000313" key="2">
    <source>
        <dbReference type="EMBL" id="MBD2197651.1"/>
    </source>
</evidence>
<comment type="caution">
    <text evidence="2">The sequence shown here is derived from an EMBL/GenBank/DDBJ whole genome shotgun (WGS) entry which is preliminary data.</text>
</comment>
<evidence type="ECO:0008006" key="4">
    <source>
        <dbReference type="Google" id="ProtNLM"/>
    </source>
</evidence>
<accession>A0ABR8AF34</accession>
<dbReference type="EMBL" id="JACJQH010000031">
    <property type="protein sequence ID" value="MBD2197651.1"/>
    <property type="molecule type" value="Genomic_DNA"/>
</dbReference>
<evidence type="ECO:0000256" key="1">
    <source>
        <dbReference type="SAM" id="MobiDB-lite"/>
    </source>
</evidence>
<keyword evidence="3" id="KW-1185">Reference proteome</keyword>
<proteinExistence type="predicted"/>
<sequence>MKLQSLTTVFTVGAIAFGATVSLHQPSYAQARGFYCDRTTGVPVTVYQTYSGAREPWIRWTSNYFTQSGYDPVQRCEEVSARLETYRLSRKLRFITVGIMNGQRVVCTASRFNGRCEGLIFTLKPREDGVRTLNNLLAWRDGQAGAPSLYESGTVPYIDVSDRLGQDTNPTPSPTPSNVEPVPSQPQPDGGRSGEFN</sequence>
<dbReference type="Pfam" id="PF14218">
    <property type="entry name" value="COP23"/>
    <property type="match status" value="1"/>
</dbReference>
<gene>
    <name evidence="2" type="ORF">H6G24_19435</name>
</gene>